<protein>
    <submittedName>
        <fullName evidence="1">Uncharacterized protein</fullName>
    </submittedName>
</protein>
<organism evidence="1 2">
    <name type="scientific">Salix dunnii</name>
    <dbReference type="NCBI Taxonomy" id="1413687"/>
    <lineage>
        <taxon>Eukaryota</taxon>
        <taxon>Viridiplantae</taxon>
        <taxon>Streptophyta</taxon>
        <taxon>Embryophyta</taxon>
        <taxon>Tracheophyta</taxon>
        <taxon>Spermatophyta</taxon>
        <taxon>Magnoliopsida</taxon>
        <taxon>eudicotyledons</taxon>
        <taxon>Gunneridae</taxon>
        <taxon>Pentapetalae</taxon>
        <taxon>rosids</taxon>
        <taxon>fabids</taxon>
        <taxon>Malpighiales</taxon>
        <taxon>Salicaceae</taxon>
        <taxon>Saliceae</taxon>
        <taxon>Salix</taxon>
    </lineage>
</organism>
<dbReference type="EMBL" id="JADGMS010000007">
    <property type="protein sequence ID" value="KAF9679086.1"/>
    <property type="molecule type" value="Genomic_DNA"/>
</dbReference>
<keyword evidence="2" id="KW-1185">Reference proteome</keyword>
<name>A0A835MZE8_9ROSI</name>
<comment type="caution">
    <text evidence="1">The sequence shown here is derived from an EMBL/GenBank/DDBJ whole genome shotgun (WGS) entry which is preliminary data.</text>
</comment>
<proteinExistence type="predicted"/>
<evidence type="ECO:0000313" key="1">
    <source>
        <dbReference type="EMBL" id="KAF9679086.1"/>
    </source>
</evidence>
<dbReference type="Proteomes" id="UP000657918">
    <property type="component" value="Unassembled WGS sequence"/>
</dbReference>
<evidence type="ECO:0000313" key="2">
    <source>
        <dbReference type="Proteomes" id="UP000657918"/>
    </source>
</evidence>
<reference evidence="1 2" key="1">
    <citation type="submission" date="2020-10" db="EMBL/GenBank/DDBJ databases">
        <title>Plant Genome Project.</title>
        <authorList>
            <person name="Zhang R.-G."/>
        </authorList>
    </citation>
    <scope>NUCLEOTIDE SEQUENCE [LARGE SCALE GENOMIC DNA]</scope>
    <source>
        <strain evidence="1">FAFU-HL-1</strain>
        <tissue evidence="1">Leaf</tissue>
    </source>
</reference>
<dbReference type="AlphaFoldDB" id="A0A835MZE8"/>
<sequence length="61" mass="6855">MDSSYLSIDKRVYFISEIATPAENSATFFPIAAAWKFTDYTVKAFLTNSTRKIPSALDQTI</sequence>
<accession>A0A835MZE8</accession>
<gene>
    <name evidence="1" type="ORF">SADUNF_Sadunf07G0103500</name>
</gene>